<gene>
    <name evidence="7" type="ORF">CAUJ_LOCUS11055</name>
</gene>
<evidence type="ECO:0000313" key="7">
    <source>
        <dbReference type="EMBL" id="CAD6195136.1"/>
    </source>
</evidence>
<name>A0A8S1HEI3_9PELO</name>
<evidence type="ECO:0000256" key="4">
    <source>
        <dbReference type="ARBA" id="ARBA00023136"/>
    </source>
</evidence>
<dbReference type="Pfam" id="PF03062">
    <property type="entry name" value="MBOAT"/>
    <property type="match status" value="1"/>
</dbReference>
<keyword evidence="2 6" id="KW-0812">Transmembrane</keyword>
<dbReference type="OrthoDB" id="420606at2759"/>
<comment type="subcellular location">
    <subcellularLocation>
        <location evidence="1">Membrane</location>
        <topology evidence="1">Multi-pass membrane protein</topology>
    </subcellularLocation>
</comment>
<reference evidence="7" key="1">
    <citation type="submission" date="2020-10" db="EMBL/GenBank/DDBJ databases">
        <authorList>
            <person name="Kikuchi T."/>
        </authorList>
    </citation>
    <scope>NUCLEOTIDE SEQUENCE</scope>
    <source>
        <strain evidence="7">NKZ352</strain>
    </source>
</reference>
<dbReference type="Proteomes" id="UP000835052">
    <property type="component" value="Unassembled WGS sequence"/>
</dbReference>
<evidence type="ECO:0000313" key="8">
    <source>
        <dbReference type="Proteomes" id="UP000835052"/>
    </source>
</evidence>
<feature type="transmembrane region" description="Helical" evidence="6">
    <location>
        <begin position="296"/>
        <end position="324"/>
    </location>
</feature>
<dbReference type="GO" id="GO:0005783">
    <property type="term" value="C:endoplasmic reticulum"/>
    <property type="evidence" value="ECO:0007669"/>
    <property type="project" value="TreeGrafter"/>
</dbReference>
<sequence>MKSKEADKIRDLRLPGPLPRWEQKLAWAVWLSHSAIAFIIAYYVSNVKVEQWIKHWMQPSSYVSGWRVDQSDAEWSYYRQTVARLILDYSIHSFAIFLAQRIFNTHNARYAMVVIGFFTQIHMSSFRCVLVLYTFALLVTTLSAAFRSKLIPWVFCILFITRAAVYVPFSLGGHIFYREFNIYLYGAIKILNLCLFLCKNPQQSYRGVFVESLLYYAYLPYSMTLIVLFEDFREQFQKKEQNYILKSSSSFEDYRPVLSFGLRLAFWFFFTEFFLHFIYANALFNSPFTIINGLNAYEACSIAYVAGQFFHVKYVVIFGIPSLFSYIDGMKPPPPPICISRVSLYSRMWRHFDAGLYQFLKHQVYIPIMTPKLSPILSVTRNLSALAAVFGVVLAWHGTRRHYLAWVTLSAIELTIERIGSTIWKQNWCQEIRGKLGENFTRRVIATLMLLTVTPGDPTF</sequence>
<evidence type="ECO:0000256" key="3">
    <source>
        <dbReference type="ARBA" id="ARBA00022989"/>
    </source>
</evidence>
<evidence type="ECO:0000256" key="1">
    <source>
        <dbReference type="ARBA" id="ARBA00004141"/>
    </source>
</evidence>
<dbReference type="PANTHER" id="PTHR13285:SF18">
    <property type="entry name" value="PROTEIN-CYSTEINE N-PALMITOYLTRANSFERASE RASP"/>
    <property type="match status" value="1"/>
</dbReference>
<dbReference type="InterPro" id="IPR004299">
    <property type="entry name" value="MBOAT_fam"/>
</dbReference>
<evidence type="ECO:0000256" key="2">
    <source>
        <dbReference type="ARBA" id="ARBA00022692"/>
    </source>
</evidence>
<feature type="transmembrane region" description="Helical" evidence="6">
    <location>
        <begin position="25"/>
        <end position="44"/>
    </location>
</feature>
<keyword evidence="4 6" id="KW-0472">Membrane</keyword>
<feature type="transmembrane region" description="Helical" evidence="6">
    <location>
        <begin position="182"/>
        <end position="198"/>
    </location>
</feature>
<keyword evidence="8" id="KW-1185">Reference proteome</keyword>
<evidence type="ECO:0000256" key="6">
    <source>
        <dbReference type="SAM" id="Phobius"/>
    </source>
</evidence>
<accession>A0A8S1HEI3</accession>
<dbReference type="EMBL" id="CAJGYM010000051">
    <property type="protein sequence ID" value="CAD6195136.1"/>
    <property type="molecule type" value="Genomic_DNA"/>
</dbReference>
<keyword evidence="3 6" id="KW-1133">Transmembrane helix</keyword>
<dbReference type="PANTHER" id="PTHR13285">
    <property type="entry name" value="ACYLTRANSFERASE"/>
    <property type="match status" value="1"/>
</dbReference>
<feature type="transmembrane region" description="Helical" evidence="6">
    <location>
        <begin position="123"/>
        <end position="146"/>
    </location>
</feature>
<dbReference type="AlphaFoldDB" id="A0A8S1HEI3"/>
<dbReference type="GO" id="GO:0016020">
    <property type="term" value="C:membrane"/>
    <property type="evidence" value="ECO:0007669"/>
    <property type="project" value="UniProtKB-SubCell"/>
</dbReference>
<organism evidence="7 8">
    <name type="scientific">Caenorhabditis auriculariae</name>
    <dbReference type="NCBI Taxonomy" id="2777116"/>
    <lineage>
        <taxon>Eukaryota</taxon>
        <taxon>Metazoa</taxon>
        <taxon>Ecdysozoa</taxon>
        <taxon>Nematoda</taxon>
        <taxon>Chromadorea</taxon>
        <taxon>Rhabditida</taxon>
        <taxon>Rhabditina</taxon>
        <taxon>Rhabditomorpha</taxon>
        <taxon>Rhabditoidea</taxon>
        <taxon>Rhabditidae</taxon>
        <taxon>Peloderinae</taxon>
        <taxon>Caenorhabditis</taxon>
    </lineage>
</organism>
<feature type="transmembrane region" description="Helical" evidence="6">
    <location>
        <begin position="210"/>
        <end position="229"/>
    </location>
</feature>
<proteinExistence type="inferred from homology"/>
<comment type="caution">
    <text evidence="7">The sequence shown here is derived from an EMBL/GenBank/DDBJ whole genome shotgun (WGS) entry which is preliminary data.</text>
</comment>
<feature type="transmembrane region" description="Helical" evidence="6">
    <location>
        <begin position="153"/>
        <end position="176"/>
    </location>
</feature>
<comment type="similarity">
    <text evidence="5">Belongs to the membrane-bound acyltransferase family. HHAT subfamily.</text>
</comment>
<evidence type="ECO:0000256" key="5">
    <source>
        <dbReference type="ARBA" id="ARBA00038268"/>
    </source>
</evidence>
<feature type="transmembrane region" description="Helical" evidence="6">
    <location>
        <begin position="264"/>
        <end position="284"/>
    </location>
</feature>
<protein>
    <submittedName>
        <fullName evidence="7">Uncharacterized protein</fullName>
    </submittedName>
</protein>
<dbReference type="InterPro" id="IPR051085">
    <property type="entry name" value="MB_O-acyltransferase"/>
</dbReference>
<dbReference type="GO" id="GO:0016409">
    <property type="term" value="F:palmitoyltransferase activity"/>
    <property type="evidence" value="ECO:0007669"/>
    <property type="project" value="TreeGrafter"/>
</dbReference>